<comment type="caution">
    <text evidence="4">The sequence shown here is derived from an EMBL/GenBank/DDBJ whole genome shotgun (WGS) entry which is preliminary data.</text>
</comment>
<evidence type="ECO:0000313" key="5">
    <source>
        <dbReference type="Proteomes" id="UP000689967"/>
    </source>
</evidence>
<dbReference type="Proteomes" id="UP000689967">
    <property type="component" value="Unassembled WGS sequence"/>
</dbReference>
<dbReference type="InterPro" id="IPR007428">
    <property type="entry name" value="MlaA"/>
</dbReference>
<organism evidence="4 5">
    <name type="scientific">Falsiroseomonas oleicola</name>
    <dbReference type="NCBI Taxonomy" id="2801474"/>
    <lineage>
        <taxon>Bacteria</taxon>
        <taxon>Pseudomonadati</taxon>
        <taxon>Pseudomonadota</taxon>
        <taxon>Alphaproteobacteria</taxon>
        <taxon>Acetobacterales</taxon>
        <taxon>Roseomonadaceae</taxon>
        <taxon>Falsiroseomonas</taxon>
    </lineage>
</organism>
<protein>
    <submittedName>
        <fullName evidence="4">VacJ family lipoprotein</fullName>
    </submittedName>
</protein>
<dbReference type="Pfam" id="PF04333">
    <property type="entry name" value="MlaA"/>
    <property type="match status" value="1"/>
</dbReference>
<dbReference type="PANTHER" id="PTHR30035">
    <property type="entry name" value="LIPOPROTEIN VACJ-RELATED"/>
    <property type="match status" value="1"/>
</dbReference>
<accession>A0ABS6H2E1</accession>
<evidence type="ECO:0000313" key="4">
    <source>
        <dbReference type="EMBL" id="MBU8542203.1"/>
    </source>
</evidence>
<comment type="similarity">
    <text evidence="1">Belongs to the MlaA family.</text>
</comment>
<evidence type="ECO:0000256" key="1">
    <source>
        <dbReference type="ARBA" id="ARBA00010634"/>
    </source>
</evidence>
<evidence type="ECO:0000256" key="2">
    <source>
        <dbReference type="ARBA" id="ARBA00022729"/>
    </source>
</evidence>
<dbReference type="RefSeq" id="WP_216872560.1">
    <property type="nucleotide sequence ID" value="NZ_JAERQM010000001.1"/>
</dbReference>
<keyword evidence="2 3" id="KW-0732">Signal</keyword>
<keyword evidence="5" id="KW-1185">Reference proteome</keyword>
<dbReference type="EMBL" id="JAERQM010000001">
    <property type="protein sequence ID" value="MBU8542203.1"/>
    <property type="molecule type" value="Genomic_DNA"/>
</dbReference>
<gene>
    <name evidence="4" type="ORF">JJQ90_00715</name>
</gene>
<feature type="chain" id="PRO_5046386443" evidence="3">
    <location>
        <begin position="31"/>
        <end position="243"/>
    </location>
</feature>
<proteinExistence type="inferred from homology"/>
<feature type="signal peptide" evidence="3">
    <location>
        <begin position="1"/>
        <end position="30"/>
    </location>
</feature>
<sequence>MAVELAEMMMSSIRRALLLGALLLPCPALAAPDPLEGWNRQVHGFNRLAQDWVLNPITTAYVTHTPASLRQGIANAFANLREPLTALTGLAAGDLDLAWHATARFGINSSLGWGGIRDAAAERGWTRRAAMPADALCAWGVPSGPYVVLPILGPSTLRDAGALLASSTGLAHVLGPQVFLPWRGGDLLVEYSAIAPEIGRVEASALDPYAVYRSAYLQRRAAACAPDRAAIAAAEAAELAEAD</sequence>
<reference evidence="4 5" key="1">
    <citation type="submission" date="2021-01" db="EMBL/GenBank/DDBJ databases">
        <title>Roseomonas sp. nov, a bacterium isolated from an oil production mixture in Yumen Oilfield.</title>
        <authorList>
            <person name="Wu D."/>
        </authorList>
    </citation>
    <scope>NUCLEOTIDE SEQUENCE [LARGE SCALE GENOMIC DNA]</scope>
    <source>
        <strain evidence="4 5">ROY-5-3</strain>
    </source>
</reference>
<name>A0ABS6H2E1_9PROT</name>
<keyword evidence="4" id="KW-0449">Lipoprotein</keyword>
<dbReference type="PANTHER" id="PTHR30035:SF3">
    <property type="entry name" value="INTERMEMBRANE PHOSPHOLIPID TRANSPORT SYSTEM LIPOPROTEIN MLAA"/>
    <property type="match status" value="1"/>
</dbReference>
<evidence type="ECO:0000256" key="3">
    <source>
        <dbReference type="SAM" id="SignalP"/>
    </source>
</evidence>